<keyword evidence="1" id="KW-1133">Transmembrane helix</keyword>
<keyword evidence="1" id="KW-0812">Transmembrane</keyword>
<organism evidence="2 3">
    <name type="scientific">Ampelomyces quisqualis</name>
    <name type="common">Powdery mildew agent</name>
    <dbReference type="NCBI Taxonomy" id="50730"/>
    <lineage>
        <taxon>Eukaryota</taxon>
        <taxon>Fungi</taxon>
        <taxon>Dikarya</taxon>
        <taxon>Ascomycota</taxon>
        <taxon>Pezizomycotina</taxon>
        <taxon>Dothideomycetes</taxon>
        <taxon>Pleosporomycetidae</taxon>
        <taxon>Pleosporales</taxon>
        <taxon>Pleosporineae</taxon>
        <taxon>Phaeosphaeriaceae</taxon>
        <taxon>Ampelomyces</taxon>
    </lineage>
</organism>
<feature type="transmembrane region" description="Helical" evidence="1">
    <location>
        <begin position="485"/>
        <end position="506"/>
    </location>
</feature>
<keyword evidence="1" id="KW-0472">Membrane</keyword>
<evidence type="ECO:0000256" key="1">
    <source>
        <dbReference type="SAM" id="Phobius"/>
    </source>
</evidence>
<dbReference type="EMBL" id="ML979135">
    <property type="protein sequence ID" value="KAF1916960.1"/>
    <property type="molecule type" value="Genomic_DNA"/>
</dbReference>
<reference evidence="2" key="1">
    <citation type="journal article" date="2020" name="Stud. Mycol.">
        <title>101 Dothideomycetes genomes: a test case for predicting lifestyles and emergence of pathogens.</title>
        <authorList>
            <person name="Haridas S."/>
            <person name="Albert R."/>
            <person name="Binder M."/>
            <person name="Bloem J."/>
            <person name="Labutti K."/>
            <person name="Salamov A."/>
            <person name="Andreopoulos B."/>
            <person name="Baker S."/>
            <person name="Barry K."/>
            <person name="Bills G."/>
            <person name="Bluhm B."/>
            <person name="Cannon C."/>
            <person name="Castanera R."/>
            <person name="Culley D."/>
            <person name="Daum C."/>
            <person name="Ezra D."/>
            <person name="Gonzalez J."/>
            <person name="Henrissat B."/>
            <person name="Kuo A."/>
            <person name="Liang C."/>
            <person name="Lipzen A."/>
            <person name="Lutzoni F."/>
            <person name="Magnuson J."/>
            <person name="Mondo S."/>
            <person name="Nolan M."/>
            <person name="Ohm R."/>
            <person name="Pangilinan J."/>
            <person name="Park H.-J."/>
            <person name="Ramirez L."/>
            <person name="Alfaro M."/>
            <person name="Sun H."/>
            <person name="Tritt A."/>
            <person name="Yoshinaga Y."/>
            <person name="Zwiers L.-H."/>
            <person name="Turgeon B."/>
            <person name="Goodwin S."/>
            <person name="Spatafora J."/>
            <person name="Crous P."/>
            <person name="Grigoriev I."/>
        </authorList>
    </citation>
    <scope>NUCLEOTIDE SEQUENCE</scope>
    <source>
        <strain evidence="2">HMLAC05119</strain>
    </source>
</reference>
<dbReference type="Proteomes" id="UP000800096">
    <property type="component" value="Unassembled WGS sequence"/>
</dbReference>
<dbReference type="OrthoDB" id="2830640at2759"/>
<feature type="transmembrane region" description="Helical" evidence="1">
    <location>
        <begin position="447"/>
        <end position="465"/>
    </location>
</feature>
<evidence type="ECO:0008006" key="4">
    <source>
        <dbReference type="Google" id="ProtNLM"/>
    </source>
</evidence>
<protein>
    <recommendedName>
        <fullName evidence="4">Cora-like Mg2+ transporter protein-domain-containing protein</fullName>
    </recommendedName>
</protein>
<evidence type="ECO:0000313" key="3">
    <source>
        <dbReference type="Proteomes" id="UP000800096"/>
    </source>
</evidence>
<gene>
    <name evidence="2" type="ORF">BDU57DRAFT_251317</name>
</gene>
<sequence>MESRSMPVPDVDDGPDFSKLESTIVTSNIELRPISRDGQHIQRHADAADTVVNELDYDYEIDPDTYPLSTIHSVQDLFSCVQYHEHVCREQNFDVKTRLECLSVDCSGAKWMQLDEGSLKDLLDNAASRCIDMPPISTRPMSQSTTTRKALMFLIPLTPASKITTSYGNTLPMTRTSITKLFSSLQVNPAFIQNLLGRPDYWAPQGRWDEEDGQFLCCDFWCQHPRWNLQVQGAPLSVYSKYDAQKDLTVYLVSHKPNDTVINSLRKQLDSLVQHPAQYHISDVLLESPYDLHVMISNLNMEGSKWHVERFRRFQWKAVNDVDDHLAGKGQHDRKKLASLLKTLQIVSQNSDSHLANAQNFLFTARAILDSATKLDVSRKRRIRQRTLDMLRHLIESMEKQHMWFLNYKSRKESVMNLVFHFGQQTDNLNNIELSADMKRDSTSMNAIAGLTMIFLPGTFTASVLSSGIFKSEAGARGFQVTGLWWLWLVITLPITLITVLSWWFYRKRKEKTMQPVQLWFKNDEPDQSVTDTARKASVVHTFKGYMGKRRKTGTRKSNYSAI</sequence>
<evidence type="ECO:0000313" key="2">
    <source>
        <dbReference type="EMBL" id="KAF1916960.1"/>
    </source>
</evidence>
<dbReference type="AlphaFoldDB" id="A0A6A5QQ63"/>
<dbReference type="Gene3D" id="1.20.58.340">
    <property type="entry name" value="Magnesium transport protein CorA, transmembrane region"/>
    <property type="match status" value="1"/>
</dbReference>
<keyword evidence="3" id="KW-1185">Reference proteome</keyword>
<name>A0A6A5QQ63_AMPQU</name>
<proteinExistence type="predicted"/>
<accession>A0A6A5QQ63</accession>